<evidence type="ECO:0000256" key="7">
    <source>
        <dbReference type="ARBA" id="ARBA00023204"/>
    </source>
</evidence>
<dbReference type="PANTHER" id="PTHR10815:SF13">
    <property type="entry name" value="METHYLATED-DNA--PROTEIN-CYSTEINE METHYLTRANSFERASE"/>
    <property type="match status" value="1"/>
</dbReference>
<dbReference type="RefSeq" id="WP_285663991.1">
    <property type="nucleotide sequence ID" value="NZ_BSTX01000002.1"/>
</dbReference>
<dbReference type="GO" id="GO:0003908">
    <property type="term" value="F:methylated-DNA-[protein]-cysteine S-methyltransferase activity"/>
    <property type="evidence" value="ECO:0007669"/>
    <property type="project" value="UniProtKB-EC"/>
</dbReference>
<dbReference type="NCBIfam" id="TIGR00589">
    <property type="entry name" value="ogt"/>
    <property type="match status" value="1"/>
</dbReference>
<keyword evidence="6" id="KW-0227">DNA damage</keyword>
<reference evidence="10" key="1">
    <citation type="submission" date="2023-03" db="EMBL/GenBank/DDBJ databases">
        <title>Actinorhabdospora filicis NBRC 111898.</title>
        <authorList>
            <person name="Ichikawa N."/>
            <person name="Sato H."/>
            <person name="Tonouchi N."/>
        </authorList>
    </citation>
    <scope>NUCLEOTIDE SEQUENCE</scope>
    <source>
        <strain evidence="10">NBRC 111898</strain>
    </source>
</reference>
<comment type="catalytic activity">
    <reaction evidence="8">
        <text>a 6-O-methyl-2'-deoxyguanosine in DNA + L-cysteinyl-[protein] = S-methyl-L-cysteinyl-[protein] + a 2'-deoxyguanosine in DNA</text>
        <dbReference type="Rhea" id="RHEA:24000"/>
        <dbReference type="Rhea" id="RHEA-COMP:10131"/>
        <dbReference type="Rhea" id="RHEA-COMP:10132"/>
        <dbReference type="Rhea" id="RHEA-COMP:11367"/>
        <dbReference type="Rhea" id="RHEA-COMP:11368"/>
        <dbReference type="ChEBI" id="CHEBI:29950"/>
        <dbReference type="ChEBI" id="CHEBI:82612"/>
        <dbReference type="ChEBI" id="CHEBI:85445"/>
        <dbReference type="ChEBI" id="CHEBI:85448"/>
        <dbReference type="EC" id="2.1.1.63"/>
    </reaction>
</comment>
<comment type="caution">
    <text evidence="10">The sequence shown here is derived from an EMBL/GenBank/DDBJ whole genome shotgun (WGS) entry which is preliminary data.</text>
</comment>
<feature type="domain" description="Methylated-DNA-[protein]-cysteine S-methyltransferase DNA binding" evidence="9">
    <location>
        <begin position="102"/>
        <end position="180"/>
    </location>
</feature>
<dbReference type="InterPro" id="IPR001497">
    <property type="entry name" value="MethylDNA_cys_MeTrfase_AS"/>
</dbReference>
<evidence type="ECO:0000313" key="11">
    <source>
        <dbReference type="Proteomes" id="UP001165079"/>
    </source>
</evidence>
<dbReference type="GO" id="GO:0032259">
    <property type="term" value="P:methylation"/>
    <property type="evidence" value="ECO:0007669"/>
    <property type="project" value="UniProtKB-KW"/>
</dbReference>
<keyword evidence="7" id="KW-0234">DNA repair</keyword>
<keyword evidence="4 10" id="KW-0489">Methyltransferase</keyword>
<gene>
    <name evidence="10" type="ORF">Afil01_36610</name>
</gene>
<evidence type="ECO:0000256" key="2">
    <source>
        <dbReference type="ARBA" id="ARBA00008711"/>
    </source>
</evidence>
<evidence type="ECO:0000259" key="9">
    <source>
        <dbReference type="Pfam" id="PF01035"/>
    </source>
</evidence>
<sequence>MPLDDLEQALAGLAAAPPARVFDRITARWTRATSPLGDVDVAYTEHGVAWLRPAALGTLAEEFKARFARPLLRTDHPPAALTDALATGDGGGLDYDLTWLTPFASSVLSAARTIPRGQVRPYTWIAERIGNPKAVRAVGSALGHNPVPLLIPCHRIVRADGLGQYIFGVDAKTTLLRGEGAIE</sequence>
<evidence type="ECO:0000256" key="3">
    <source>
        <dbReference type="ARBA" id="ARBA00011918"/>
    </source>
</evidence>
<name>A0A9W6SKV2_9ACTN</name>
<organism evidence="10 11">
    <name type="scientific">Actinorhabdospora filicis</name>
    <dbReference type="NCBI Taxonomy" id="1785913"/>
    <lineage>
        <taxon>Bacteria</taxon>
        <taxon>Bacillati</taxon>
        <taxon>Actinomycetota</taxon>
        <taxon>Actinomycetes</taxon>
        <taxon>Micromonosporales</taxon>
        <taxon>Micromonosporaceae</taxon>
        <taxon>Actinorhabdospora</taxon>
    </lineage>
</organism>
<dbReference type="CDD" id="cd06445">
    <property type="entry name" value="ATase"/>
    <property type="match status" value="1"/>
</dbReference>
<dbReference type="InterPro" id="IPR014048">
    <property type="entry name" value="MethylDNA_cys_MeTrfase_DNA-bd"/>
</dbReference>
<evidence type="ECO:0000256" key="6">
    <source>
        <dbReference type="ARBA" id="ARBA00022763"/>
    </source>
</evidence>
<dbReference type="InterPro" id="IPR036388">
    <property type="entry name" value="WH-like_DNA-bd_sf"/>
</dbReference>
<dbReference type="InterPro" id="IPR036217">
    <property type="entry name" value="MethylDNA_cys_MeTrfase_DNAb"/>
</dbReference>
<evidence type="ECO:0000256" key="8">
    <source>
        <dbReference type="ARBA" id="ARBA00049348"/>
    </source>
</evidence>
<dbReference type="AlphaFoldDB" id="A0A9W6SKV2"/>
<protein>
    <recommendedName>
        <fullName evidence="3">methylated-DNA--[protein]-cysteine S-methyltransferase</fullName>
        <ecNumber evidence="3">2.1.1.63</ecNumber>
    </recommendedName>
</protein>
<dbReference type="SUPFAM" id="SSF46767">
    <property type="entry name" value="Methylated DNA-protein cysteine methyltransferase, C-terminal domain"/>
    <property type="match status" value="1"/>
</dbReference>
<comment type="catalytic activity">
    <reaction evidence="1">
        <text>a 4-O-methyl-thymidine in DNA + L-cysteinyl-[protein] = a thymidine in DNA + S-methyl-L-cysteinyl-[protein]</text>
        <dbReference type="Rhea" id="RHEA:53428"/>
        <dbReference type="Rhea" id="RHEA-COMP:10131"/>
        <dbReference type="Rhea" id="RHEA-COMP:10132"/>
        <dbReference type="Rhea" id="RHEA-COMP:13555"/>
        <dbReference type="Rhea" id="RHEA-COMP:13556"/>
        <dbReference type="ChEBI" id="CHEBI:29950"/>
        <dbReference type="ChEBI" id="CHEBI:82612"/>
        <dbReference type="ChEBI" id="CHEBI:137386"/>
        <dbReference type="ChEBI" id="CHEBI:137387"/>
        <dbReference type="EC" id="2.1.1.63"/>
    </reaction>
</comment>
<dbReference type="FunFam" id="1.10.10.10:FF:000214">
    <property type="entry name" value="Methylated-DNA--protein-cysteine methyltransferase"/>
    <property type="match status" value="1"/>
</dbReference>
<dbReference type="Proteomes" id="UP001165079">
    <property type="component" value="Unassembled WGS sequence"/>
</dbReference>
<comment type="similarity">
    <text evidence="2">Belongs to the MGMT family.</text>
</comment>
<proteinExistence type="inferred from homology"/>
<dbReference type="EMBL" id="BSTX01000002">
    <property type="protein sequence ID" value="GLZ78854.1"/>
    <property type="molecule type" value="Genomic_DNA"/>
</dbReference>
<keyword evidence="5" id="KW-0808">Transferase</keyword>
<dbReference type="GO" id="GO:0006281">
    <property type="term" value="P:DNA repair"/>
    <property type="evidence" value="ECO:0007669"/>
    <property type="project" value="UniProtKB-KW"/>
</dbReference>
<evidence type="ECO:0000256" key="5">
    <source>
        <dbReference type="ARBA" id="ARBA00022679"/>
    </source>
</evidence>
<dbReference type="Pfam" id="PF01035">
    <property type="entry name" value="DNA_binding_1"/>
    <property type="match status" value="1"/>
</dbReference>
<keyword evidence="11" id="KW-1185">Reference proteome</keyword>
<dbReference type="EC" id="2.1.1.63" evidence="3"/>
<dbReference type="PANTHER" id="PTHR10815">
    <property type="entry name" value="METHYLATED-DNA--PROTEIN-CYSTEINE METHYLTRANSFERASE"/>
    <property type="match status" value="1"/>
</dbReference>
<evidence type="ECO:0000256" key="4">
    <source>
        <dbReference type="ARBA" id="ARBA00022603"/>
    </source>
</evidence>
<dbReference type="PROSITE" id="PS00374">
    <property type="entry name" value="MGMT"/>
    <property type="match status" value="1"/>
</dbReference>
<accession>A0A9W6SKV2</accession>
<evidence type="ECO:0000313" key="10">
    <source>
        <dbReference type="EMBL" id="GLZ78854.1"/>
    </source>
</evidence>
<dbReference type="Gene3D" id="1.10.10.10">
    <property type="entry name" value="Winged helix-like DNA-binding domain superfamily/Winged helix DNA-binding domain"/>
    <property type="match status" value="1"/>
</dbReference>
<evidence type="ECO:0000256" key="1">
    <source>
        <dbReference type="ARBA" id="ARBA00001286"/>
    </source>
</evidence>